<organism evidence="2 3">
    <name type="scientific">Rhizobium rhizogenes</name>
    <name type="common">Agrobacterium rhizogenes</name>
    <dbReference type="NCBI Taxonomy" id="359"/>
    <lineage>
        <taxon>Bacteria</taxon>
        <taxon>Pseudomonadati</taxon>
        <taxon>Pseudomonadota</taxon>
        <taxon>Alphaproteobacteria</taxon>
        <taxon>Hyphomicrobiales</taxon>
        <taxon>Rhizobiaceae</taxon>
        <taxon>Rhizobium/Agrobacterium group</taxon>
        <taxon>Rhizobium</taxon>
    </lineage>
</organism>
<feature type="transmembrane region" description="Helical" evidence="1">
    <location>
        <begin position="36"/>
        <end position="62"/>
    </location>
</feature>
<name>A0AA92C6K2_RHIRH</name>
<proteinExistence type="predicted"/>
<dbReference type="RefSeq" id="WP_113261957.1">
    <property type="nucleotide sequence ID" value="NZ_QDFR01000001.1"/>
</dbReference>
<reference evidence="2 3" key="1">
    <citation type="submission" date="2018-04" db="EMBL/GenBank/DDBJ databases">
        <authorList>
            <person name="Hagen T."/>
        </authorList>
    </citation>
    <scope>NUCLEOTIDE SEQUENCE [LARGE SCALE GENOMIC DNA]</scope>
    <source>
        <strain evidence="2 3">TPD7009</strain>
    </source>
</reference>
<feature type="transmembrane region" description="Helical" evidence="1">
    <location>
        <begin position="6"/>
        <end position="24"/>
    </location>
</feature>
<keyword evidence="1" id="KW-0812">Transmembrane</keyword>
<gene>
    <name evidence="2" type="ORF">DC430_02415</name>
</gene>
<accession>A0AA92C6K2</accession>
<dbReference type="Proteomes" id="UP000244335">
    <property type="component" value="Unassembled WGS sequence"/>
</dbReference>
<evidence type="ECO:0000313" key="2">
    <source>
        <dbReference type="EMBL" id="PVE56650.1"/>
    </source>
</evidence>
<dbReference type="EMBL" id="QDFR01000001">
    <property type="protein sequence ID" value="PVE56650.1"/>
    <property type="molecule type" value="Genomic_DNA"/>
</dbReference>
<keyword evidence="1" id="KW-1133">Transmembrane helix</keyword>
<keyword evidence="1" id="KW-0472">Membrane</keyword>
<feature type="transmembrane region" description="Helical" evidence="1">
    <location>
        <begin position="68"/>
        <end position="87"/>
    </location>
</feature>
<protein>
    <submittedName>
        <fullName evidence="2">Uncharacterized protein</fullName>
    </submittedName>
</protein>
<evidence type="ECO:0000313" key="3">
    <source>
        <dbReference type="Proteomes" id="UP000244335"/>
    </source>
</evidence>
<comment type="caution">
    <text evidence="2">The sequence shown here is derived from an EMBL/GenBank/DDBJ whole genome shotgun (WGS) entry which is preliminary data.</text>
</comment>
<sequence length="99" mass="11108">MFEAAFVIVWGLIYLACWLLPFQLSKRIAMHPYAGWLRFLVILLCSVLAIAICFVSTITVFAYQIAPAGTFMETLFVGIGLSIWATMRGKKRVPASVFE</sequence>
<evidence type="ECO:0000256" key="1">
    <source>
        <dbReference type="SAM" id="Phobius"/>
    </source>
</evidence>
<dbReference type="AlphaFoldDB" id="A0AA92C6K2"/>